<dbReference type="Proteomes" id="UP001168877">
    <property type="component" value="Unassembled WGS sequence"/>
</dbReference>
<dbReference type="PROSITE" id="PS51032">
    <property type="entry name" value="AP2_ERF"/>
    <property type="match status" value="2"/>
</dbReference>
<dbReference type="SUPFAM" id="SSF54171">
    <property type="entry name" value="DNA-binding domain"/>
    <property type="match status" value="2"/>
</dbReference>
<accession>A0AA39TJF3</accession>
<dbReference type="InterPro" id="IPR044808">
    <property type="entry name" value="ERF_plant"/>
</dbReference>
<name>A0AA39TJF3_ACESA</name>
<dbReference type="PANTHER" id="PTHR31190:SF473">
    <property type="entry name" value="OS05G0437100 PROTEIN"/>
    <property type="match status" value="1"/>
</dbReference>
<dbReference type="AlphaFoldDB" id="A0AA39TJF3"/>
<dbReference type="PANTHER" id="PTHR31190">
    <property type="entry name" value="DNA-BINDING DOMAIN"/>
    <property type="match status" value="1"/>
</dbReference>
<evidence type="ECO:0000256" key="6">
    <source>
        <dbReference type="ARBA" id="ARBA00024343"/>
    </source>
</evidence>
<dbReference type="FunFam" id="3.30.730.10:FF:000001">
    <property type="entry name" value="Ethylene-responsive transcription factor 2"/>
    <property type="match status" value="2"/>
</dbReference>
<dbReference type="SMART" id="SM00380">
    <property type="entry name" value="AP2"/>
    <property type="match status" value="2"/>
</dbReference>
<keyword evidence="10" id="KW-1185">Reference proteome</keyword>
<dbReference type="GO" id="GO:0009873">
    <property type="term" value="P:ethylene-activated signaling pathway"/>
    <property type="evidence" value="ECO:0007669"/>
    <property type="project" value="InterPro"/>
</dbReference>
<evidence type="ECO:0000256" key="4">
    <source>
        <dbReference type="ARBA" id="ARBA00023163"/>
    </source>
</evidence>
<proteinExistence type="inferred from homology"/>
<evidence type="ECO:0000256" key="5">
    <source>
        <dbReference type="ARBA" id="ARBA00023242"/>
    </source>
</evidence>
<reference evidence="9" key="2">
    <citation type="submission" date="2023-06" db="EMBL/GenBank/DDBJ databases">
        <authorList>
            <person name="Swenson N.G."/>
            <person name="Wegrzyn J.L."/>
            <person name="Mcevoy S.L."/>
        </authorList>
    </citation>
    <scope>NUCLEOTIDE SEQUENCE</scope>
    <source>
        <strain evidence="9">NS2018</strain>
        <tissue evidence="9">Leaf</tissue>
    </source>
</reference>
<keyword evidence="5" id="KW-0539">Nucleus</keyword>
<keyword evidence="2" id="KW-0805">Transcription regulation</keyword>
<sequence length="367" mass="40784">MDNYSSVNGLQTNQRGHTPENEERIIVQALTAVVNGTIPATNDAQEYTTIIALPDVAEICQACSSINCNGCHLFPVNDNDDGGERTEKKYRGVRQRRNGKWAAEIRDTKNKRRKWLGTFATAEDAAGAYDEAAIRFRGVKTKLNFPVSNYNVEEILRLQQMDNETDVAENQTGNSIEGTTSMQIGENSNDQENDALTAVVNGTIPATNDAQEYTTIIALPDVAEICQACNSSNCNGCHLFPVSDNDDGGERTEKKYRGVRQRRNGKWAAEIRDTKNKRRKWLGTFATAEDAAGAYDEAAIRFRGVKTKLNFPVSNYNVEEILRLQQMDNETDVAENQTGNSIEGTTSMQIGENSNDQENDKYDDGQR</sequence>
<feature type="region of interest" description="Disordered" evidence="7">
    <location>
        <begin position="333"/>
        <end position="367"/>
    </location>
</feature>
<evidence type="ECO:0000313" key="10">
    <source>
        <dbReference type="Proteomes" id="UP001168877"/>
    </source>
</evidence>
<gene>
    <name evidence="9" type="ORF">LWI29_035360</name>
</gene>
<dbReference type="EMBL" id="JAUESC010000002">
    <property type="protein sequence ID" value="KAK0606224.1"/>
    <property type="molecule type" value="Genomic_DNA"/>
</dbReference>
<comment type="similarity">
    <text evidence="6">Belongs to the AP2/ERF transcription factor family. ERF subfamily.</text>
</comment>
<reference evidence="9" key="1">
    <citation type="journal article" date="2022" name="Plant J.">
        <title>Strategies of tolerance reflected in two North American maple genomes.</title>
        <authorList>
            <person name="McEvoy S.L."/>
            <person name="Sezen U.U."/>
            <person name="Trouern-Trend A."/>
            <person name="McMahon S.M."/>
            <person name="Schaberg P.G."/>
            <person name="Yang J."/>
            <person name="Wegrzyn J.L."/>
            <person name="Swenson N.G."/>
        </authorList>
    </citation>
    <scope>NUCLEOTIDE SEQUENCE</scope>
    <source>
        <strain evidence="9">NS2018</strain>
    </source>
</reference>
<dbReference type="CDD" id="cd00018">
    <property type="entry name" value="AP2"/>
    <property type="match status" value="2"/>
</dbReference>
<organism evidence="9 10">
    <name type="scientific">Acer saccharum</name>
    <name type="common">Sugar maple</name>
    <dbReference type="NCBI Taxonomy" id="4024"/>
    <lineage>
        <taxon>Eukaryota</taxon>
        <taxon>Viridiplantae</taxon>
        <taxon>Streptophyta</taxon>
        <taxon>Embryophyta</taxon>
        <taxon>Tracheophyta</taxon>
        <taxon>Spermatophyta</taxon>
        <taxon>Magnoliopsida</taxon>
        <taxon>eudicotyledons</taxon>
        <taxon>Gunneridae</taxon>
        <taxon>Pentapetalae</taxon>
        <taxon>rosids</taxon>
        <taxon>malvids</taxon>
        <taxon>Sapindales</taxon>
        <taxon>Sapindaceae</taxon>
        <taxon>Hippocastanoideae</taxon>
        <taxon>Acereae</taxon>
        <taxon>Acer</taxon>
    </lineage>
</organism>
<evidence type="ECO:0000256" key="7">
    <source>
        <dbReference type="SAM" id="MobiDB-lite"/>
    </source>
</evidence>
<evidence type="ECO:0000256" key="3">
    <source>
        <dbReference type="ARBA" id="ARBA00023125"/>
    </source>
</evidence>
<dbReference type="PRINTS" id="PR00367">
    <property type="entry name" value="ETHRSPELEMNT"/>
</dbReference>
<comment type="subcellular location">
    <subcellularLocation>
        <location evidence="1">Nucleus</location>
    </subcellularLocation>
</comment>
<feature type="domain" description="AP2/ERF" evidence="8">
    <location>
        <begin position="89"/>
        <end position="146"/>
    </location>
</feature>
<feature type="compositionally biased region" description="Polar residues" evidence="7">
    <location>
        <begin position="334"/>
        <end position="356"/>
    </location>
</feature>
<evidence type="ECO:0000259" key="8">
    <source>
        <dbReference type="PROSITE" id="PS51032"/>
    </source>
</evidence>
<dbReference type="InterPro" id="IPR016177">
    <property type="entry name" value="DNA-bd_dom_sf"/>
</dbReference>
<feature type="compositionally biased region" description="Basic and acidic residues" evidence="7">
    <location>
        <begin position="358"/>
        <end position="367"/>
    </location>
</feature>
<evidence type="ECO:0000256" key="1">
    <source>
        <dbReference type="ARBA" id="ARBA00004123"/>
    </source>
</evidence>
<evidence type="ECO:0000313" key="9">
    <source>
        <dbReference type="EMBL" id="KAK0606224.1"/>
    </source>
</evidence>
<dbReference type="Pfam" id="PF00847">
    <property type="entry name" value="AP2"/>
    <property type="match status" value="2"/>
</dbReference>
<feature type="domain" description="AP2/ERF" evidence="8">
    <location>
        <begin position="255"/>
        <end position="312"/>
    </location>
</feature>
<feature type="region of interest" description="Disordered" evidence="7">
    <location>
        <begin position="1"/>
        <end position="20"/>
    </location>
</feature>
<dbReference type="GO" id="GO:0003700">
    <property type="term" value="F:DNA-binding transcription factor activity"/>
    <property type="evidence" value="ECO:0007669"/>
    <property type="project" value="InterPro"/>
</dbReference>
<dbReference type="Gene3D" id="3.30.730.10">
    <property type="entry name" value="AP2/ERF domain"/>
    <property type="match status" value="2"/>
</dbReference>
<dbReference type="GO" id="GO:0003677">
    <property type="term" value="F:DNA binding"/>
    <property type="evidence" value="ECO:0007669"/>
    <property type="project" value="UniProtKB-KW"/>
</dbReference>
<protein>
    <recommendedName>
        <fullName evidence="8">AP2/ERF domain-containing protein</fullName>
    </recommendedName>
</protein>
<comment type="caution">
    <text evidence="9">The sequence shown here is derived from an EMBL/GenBank/DDBJ whole genome shotgun (WGS) entry which is preliminary data.</text>
</comment>
<dbReference type="InterPro" id="IPR001471">
    <property type="entry name" value="AP2/ERF_dom"/>
</dbReference>
<keyword evidence="4" id="KW-0804">Transcription</keyword>
<dbReference type="GO" id="GO:0005634">
    <property type="term" value="C:nucleus"/>
    <property type="evidence" value="ECO:0007669"/>
    <property type="project" value="UniProtKB-SubCell"/>
</dbReference>
<keyword evidence="3" id="KW-0238">DNA-binding</keyword>
<feature type="compositionally biased region" description="Polar residues" evidence="7">
    <location>
        <begin position="1"/>
        <end position="16"/>
    </location>
</feature>
<evidence type="ECO:0000256" key="2">
    <source>
        <dbReference type="ARBA" id="ARBA00023015"/>
    </source>
</evidence>
<dbReference type="InterPro" id="IPR036955">
    <property type="entry name" value="AP2/ERF_dom_sf"/>
</dbReference>